<dbReference type="AlphaFoldDB" id="A0A2P5XGB8"/>
<name>A0A2P5XGB8_GOSBA</name>
<dbReference type="Proteomes" id="UP000239757">
    <property type="component" value="Unassembled WGS sequence"/>
</dbReference>
<dbReference type="EMBL" id="KZ664935">
    <property type="protein sequence ID" value="PPS02374.1"/>
    <property type="molecule type" value="Genomic_DNA"/>
</dbReference>
<accession>A0A2P5XGB8</accession>
<evidence type="ECO:0000313" key="1">
    <source>
        <dbReference type="EMBL" id="PPS02374.1"/>
    </source>
</evidence>
<sequence length="363" mass="41570">MKSQDKFNTSPNQLKVGDKVLLAATDPRIATPEPNEEIPLTVLSIFPYGTIEVIHPKFITFKLIAGMRSVNSSHHLDHAEERPHDQAHGRALGRMKTGHETWQWVKLPKQQGRETRTCLETVIETENVTRACDTPVPSTRGRHCQNENGHGPMYTGVGEANKVQCRLHVIQLADAVRALLTIDPWGFFFEIFEPTYLEFTLELCSTFHLQTVMTNFDDPGMVQFRLGGLRDLVAASATYDPICSKASALPPSFREMREHRHRHHPRRLFLMEYGEWPRHRPRLLYWPRHLPPNGAAQERGYLYRALCYSTGSALRAPQHSSSIILPHSHWPDVLTGHLEHAKYEDDQETTWHLPSLVPPRRTI</sequence>
<proteinExistence type="predicted"/>
<protein>
    <submittedName>
        <fullName evidence="1">Uncharacterized protein</fullName>
    </submittedName>
</protein>
<organism evidence="1 2">
    <name type="scientific">Gossypium barbadense</name>
    <name type="common">Sea Island cotton</name>
    <name type="synonym">Hibiscus barbadensis</name>
    <dbReference type="NCBI Taxonomy" id="3634"/>
    <lineage>
        <taxon>Eukaryota</taxon>
        <taxon>Viridiplantae</taxon>
        <taxon>Streptophyta</taxon>
        <taxon>Embryophyta</taxon>
        <taxon>Tracheophyta</taxon>
        <taxon>Spermatophyta</taxon>
        <taxon>Magnoliopsida</taxon>
        <taxon>eudicotyledons</taxon>
        <taxon>Gunneridae</taxon>
        <taxon>Pentapetalae</taxon>
        <taxon>rosids</taxon>
        <taxon>malvids</taxon>
        <taxon>Malvales</taxon>
        <taxon>Malvaceae</taxon>
        <taxon>Malvoideae</taxon>
        <taxon>Gossypium</taxon>
    </lineage>
</organism>
<reference evidence="1 2" key="1">
    <citation type="submission" date="2015-01" db="EMBL/GenBank/DDBJ databases">
        <title>Genome of allotetraploid Gossypium barbadense reveals genomic plasticity and fiber elongation in cotton evolution.</title>
        <authorList>
            <person name="Chen X."/>
            <person name="Liu X."/>
            <person name="Zhao B."/>
            <person name="Zheng H."/>
            <person name="Hu Y."/>
            <person name="Lu G."/>
            <person name="Yang C."/>
            <person name="Chen J."/>
            <person name="Shan C."/>
            <person name="Zhang L."/>
            <person name="Zhou Y."/>
            <person name="Wang L."/>
            <person name="Guo W."/>
            <person name="Bai Y."/>
            <person name="Ruan J."/>
            <person name="Shangguan X."/>
            <person name="Mao Y."/>
            <person name="Jiang J."/>
            <person name="Zhu Y."/>
            <person name="Lei J."/>
            <person name="Kang H."/>
            <person name="Chen S."/>
            <person name="He X."/>
            <person name="Wang R."/>
            <person name="Wang Y."/>
            <person name="Chen J."/>
            <person name="Wang L."/>
            <person name="Yu S."/>
            <person name="Wang B."/>
            <person name="Wei J."/>
            <person name="Song S."/>
            <person name="Lu X."/>
            <person name="Gao Z."/>
            <person name="Gu W."/>
            <person name="Deng X."/>
            <person name="Ma D."/>
            <person name="Wang S."/>
            <person name="Liang W."/>
            <person name="Fang L."/>
            <person name="Cai C."/>
            <person name="Zhu X."/>
            <person name="Zhou B."/>
            <person name="Zhang Y."/>
            <person name="Chen Z."/>
            <person name="Xu S."/>
            <person name="Zhu R."/>
            <person name="Wang S."/>
            <person name="Zhang T."/>
            <person name="Zhao G."/>
        </authorList>
    </citation>
    <scope>NUCLEOTIDE SEQUENCE [LARGE SCALE GENOMIC DNA]</scope>
    <source>
        <strain evidence="2">cv. Xinhai21</strain>
        <tissue evidence="1">Leaf</tissue>
    </source>
</reference>
<evidence type="ECO:0000313" key="2">
    <source>
        <dbReference type="Proteomes" id="UP000239757"/>
    </source>
</evidence>
<dbReference type="OrthoDB" id="1737650at2759"/>
<gene>
    <name evidence="1" type="ORF">GOBAR_AA18289</name>
</gene>